<reference evidence="3 4" key="1">
    <citation type="journal article" date="2020" name="ISME J.">
        <title>Comparative genomics reveals insights into cyanobacterial evolution and habitat adaptation.</title>
        <authorList>
            <person name="Chen M.Y."/>
            <person name="Teng W.K."/>
            <person name="Zhao L."/>
            <person name="Hu C.X."/>
            <person name="Zhou Y.K."/>
            <person name="Han B.P."/>
            <person name="Song L.R."/>
            <person name="Shu W.S."/>
        </authorList>
    </citation>
    <scope>NUCLEOTIDE SEQUENCE [LARGE SCALE GENOMIC DNA]</scope>
    <source>
        <strain evidence="3 4">FACHB-288</strain>
    </source>
</reference>
<dbReference type="EMBL" id="JACJQH010000006">
    <property type="protein sequence ID" value="MBD2194836.1"/>
    <property type="molecule type" value="Genomic_DNA"/>
</dbReference>
<evidence type="ECO:0000313" key="3">
    <source>
        <dbReference type="EMBL" id="MBD2194836.1"/>
    </source>
</evidence>
<dbReference type="InterPro" id="IPR005537">
    <property type="entry name" value="RAMP_III_fam"/>
</dbReference>
<dbReference type="NCBIfam" id="TIGR02674">
    <property type="entry name" value="cas_cyan_RAMP_2"/>
    <property type="match status" value="1"/>
</dbReference>
<organism evidence="3 4">
    <name type="scientific">Calothrix parietina FACHB-288</name>
    <dbReference type="NCBI Taxonomy" id="2692896"/>
    <lineage>
        <taxon>Bacteria</taxon>
        <taxon>Bacillati</taxon>
        <taxon>Cyanobacteriota</taxon>
        <taxon>Cyanophyceae</taxon>
        <taxon>Nostocales</taxon>
        <taxon>Calotrichaceae</taxon>
        <taxon>Calothrix</taxon>
    </lineage>
</organism>
<evidence type="ECO:0000259" key="2">
    <source>
        <dbReference type="Pfam" id="PF03787"/>
    </source>
</evidence>
<evidence type="ECO:0000256" key="1">
    <source>
        <dbReference type="ARBA" id="ARBA00023118"/>
    </source>
</evidence>
<dbReference type="InterPro" id="IPR013490">
    <property type="entry name" value="CRISPR-assoc_RAMP_Csx10"/>
</dbReference>
<sequence>MKRIQLEIKALSPLAISRQKPGGSVSECEDYIPGSVIRGAIASEILKQSGQTFANLNKNGDDFQALFLSDEPAIFQNAYPNVYKIDKNNFRIEEEVKILPATALSSKTNPGFTTDDKGNGVFDTLFDRFCADYYGYAYEPNCPTDGSRVDSPGIIFYSVFNDEYYKISSQKRLLTRVGINRRRATSEEEILYSIEVLSESESRGKNPKPVSYLSSIIVPDNLSDLLGKFIDKNSLNFRLGGSISRGLGKIEIQSNILEIQDNSSEIIKEKIEVFTHKLYTRWKNQWSIFGQPLQDLSENRQYFTLNLQADTILTEKWQRTTVITEKMLKEFTDVDDESLKLEAAYSSYDYRSGWNSAWGLMKDVELVTNKGSVYLFSTTQPKKWYLNLAELELRGVGERTYEGFGKVEICNAFHLVMREEFV</sequence>
<accession>A0ABR8A4K4</accession>
<protein>
    <submittedName>
        <fullName evidence="3">CRISPR-associated RAMP protein Csx10</fullName>
    </submittedName>
</protein>
<gene>
    <name evidence="3" type="primary">csx10</name>
    <name evidence="3" type="ORF">H6G24_04915</name>
</gene>
<comment type="caution">
    <text evidence="3">The sequence shown here is derived from an EMBL/GenBank/DDBJ whole genome shotgun (WGS) entry which is preliminary data.</text>
</comment>
<name>A0ABR8A4K4_9CYAN</name>
<proteinExistence type="predicted"/>
<keyword evidence="4" id="KW-1185">Reference proteome</keyword>
<dbReference type="Proteomes" id="UP000658514">
    <property type="component" value="Unassembled WGS sequence"/>
</dbReference>
<dbReference type="Pfam" id="PF03787">
    <property type="entry name" value="RAMPs"/>
    <property type="match status" value="1"/>
</dbReference>
<evidence type="ECO:0000313" key="4">
    <source>
        <dbReference type="Proteomes" id="UP000658514"/>
    </source>
</evidence>
<feature type="domain" description="CRISPR type III-associated protein" evidence="2">
    <location>
        <begin position="8"/>
        <end position="251"/>
    </location>
</feature>
<keyword evidence="1" id="KW-0051">Antiviral defense</keyword>
<dbReference type="RefSeq" id="WP_190538779.1">
    <property type="nucleotide sequence ID" value="NZ_CAWPNO010000095.1"/>
</dbReference>